<evidence type="ECO:0000313" key="1">
    <source>
        <dbReference type="EMBL" id="KAJ5223302.1"/>
    </source>
</evidence>
<keyword evidence="2" id="KW-1185">Reference proteome</keyword>
<dbReference type="AlphaFoldDB" id="A0A9W9NNQ0"/>
<proteinExistence type="predicted"/>
<dbReference type="EMBL" id="JAPQKS010000006">
    <property type="protein sequence ID" value="KAJ5223302.1"/>
    <property type="molecule type" value="Genomic_DNA"/>
</dbReference>
<evidence type="ECO:0000313" key="2">
    <source>
        <dbReference type="Proteomes" id="UP001150941"/>
    </source>
</evidence>
<comment type="caution">
    <text evidence="1">The sequence shown here is derived from an EMBL/GenBank/DDBJ whole genome shotgun (WGS) entry which is preliminary data.</text>
</comment>
<reference evidence="1" key="2">
    <citation type="journal article" date="2023" name="IMA Fungus">
        <title>Comparative genomic study of the Penicillium genus elucidates a diverse pangenome and 15 lateral gene transfer events.</title>
        <authorList>
            <person name="Petersen C."/>
            <person name="Sorensen T."/>
            <person name="Nielsen M.R."/>
            <person name="Sondergaard T.E."/>
            <person name="Sorensen J.L."/>
            <person name="Fitzpatrick D.A."/>
            <person name="Frisvad J.C."/>
            <person name="Nielsen K.L."/>
        </authorList>
    </citation>
    <scope>NUCLEOTIDE SEQUENCE</scope>
    <source>
        <strain evidence="1">IBT 19713</strain>
    </source>
</reference>
<dbReference type="RefSeq" id="XP_058327485.1">
    <property type="nucleotide sequence ID" value="XM_058477140.1"/>
</dbReference>
<reference evidence="1" key="1">
    <citation type="submission" date="2022-11" db="EMBL/GenBank/DDBJ databases">
        <authorList>
            <person name="Petersen C."/>
        </authorList>
    </citation>
    <scope>NUCLEOTIDE SEQUENCE</scope>
    <source>
        <strain evidence="1">IBT 19713</strain>
    </source>
</reference>
<sequence>MTHGAPYGVGCFCRTHARVQFPGSSRKPSISHLFPPEYSEDQQPVSDASLEFLLSSDLSELTQQLEIQSQSPREEDVAAEIAKQREWYLNLPTPTPHEISLPTNSR</sequence>
<dbReference type="Proteomes" id="UP001150941">
    <property type="component" value="Unassembled WGS sequence"/>
</dbReference>
<organism evidence="1 2">
    <name type="scientific">Penicillium chermesinum</name>
    <dbReference type="NCBI Taxonomy" id="63820"/>
    <lineage>
        <taxon>Eukaryota</taxon>
        <taxon>Fungi</taxon>
        <taxon>Dikarya</taxon>
        <taxon>Ascomycota</taxon>
        <taxon>Pezizomycotina</taxon>
        <taxon>Eurotiomycetes</taxon>
        <taxon>Eurotiomycetidae</taxon>
        <taxon>Eurotiales</taxon>
        <taxon>Aspergillaceae</taxon>
        <taxon>Penicillium</taxon>
    </lineage>
</organism>
<dbReference type="GeneID" id="83204443"/>
<accession>A0A9W9NNQ0</accession>
<name>A0A9W9NNQ0_9EURO</name>
<gene>
    <name evidence="1" type="ORF">N7468_007844</name>
</gene>
<protein>
    <submittedName>
        <fullName evidence="1">Uncharacterized protein</fullName>
    </submittedName>
</protein>